<organism evidence="1 2">
    <name type="scientific">Aliiroseovarius sediminilitoris</name>
    <dbReference type="NCBI Taxonomy" id="1173584"/>
    <lineage>
        <taxon>Bacteria</taxon>
        <taxon>Pseudomonadati</taxon>
        <taxon>Pseudomonadota</taxon>
        <taxon>Alphaproteobacteria</taxon>
        <taxon>Rhodobacterales</taxon>
        <taxon>Paracoccaceae</taxon>
        <taxon>Aliiroseovarius</taxon>
    </lineage>
</organism>
<dbReference type="AlphaFoldDB" id="A0A1I0P8W5"/>
<reference evidence="1 2" key="1">
    <citation type="submission" date="2016-10" db="EMBL/GenBank/DDBJ databases">
        <authorList>
            <person name="de Groot N.N."/>
        </authorList>
    </citation>
    <scope>NUCLEOTIDE SEQUENCE [LARGE SCALE GENOMIC DNA]</scope>
    <source>
        <strain evidence="1 2">DSM 29439</strain>
    </source>
</reference>
<evidence type="ECO:0000313" key="1">
    <source>
        <dbReference type="EMBL" id="SEW10501.1"/>
    </source>
</evidence>
<proteinExistence type="predicted"/>
<evidence type="ECO:0008006" key="3">
    <source>
        <dbReference type="Google" id="ProtNLM"/>
    </source>
</evidence>
<dbReference type="Proteomes" id="UP000199650">
    <property type="component" value="Unassembled WGS sequence"/>
</dbReference>
<dbReference type="EMBL" id="FOJB01000001">
    <property type="protein sequence ID" value="SEW10501.1"/>
    <property type="molecule type" value="Genomic_DNA"/>
</dbReference>
<name>A0A1I0P8W5_9RHOB</name>
<keyword evidence="2" id="KW-1185">Reference proteome</keyword>
<evidence type="ECO:0000313" key="2">
    <source>
        <dbReference type="Proteomes" id="UP000199650"/>
    </source>
</evidence>
<sequence length="44" mass="4846">MFDHPNGNSEQKDLLAGFVGVAVHPFGSATENKYRRSEGMTRHG</sequence>
<protein>
    <recommendedName>
        <fullName evidence="3">Transposase</fullName>
    </recommendedName>
</protein>
<dbReference type="STRING" id="1173584.SAMN05444851_1428"/>
<gene>
    <name evidence="1" type="ORF">SAMN05444851_1428</name>
</gene>
<dbReference type="RefSeq" id="WP_281242428.1">
    <property type="nucleotide sequence ID" value="NZ_FOJB01000001.1"/>
</dbReference>
<accession>A0A1I0P8W5</accession>